<evidence type="ECO:0000256" key="1">
    <source>
        <dbReference type="SAM" id="SignalP"/>
    </source>
</evidence>
<dbReference type="RefSeq" id="XP_033519946.1">
    <property type="nucleotide sequence ID" value="XM_033661938.1"/>
</dbReference>
<feature type="signal peptide" evidence="1">
    <location>
        <begin position="1"/>
        <end position="19"/>
    </location>
</feature>
<dbReference type="AlphaFoldDB" id="A0A6A6A336"/>
<accession>A0A6A6A336</accession>
<sequence>MWCSCLLSLSLSLPTFACGRTQDISYPTNQHISEYPSLTCVLQLTCGFKGAIKKSISISLRAVSTLLAARRTAASLHRHPPLYEKGLTLTHVLTPLYLSAIARLVHH</sequence>
<protein>
    <recommendedName>
        <fullName evidence="4">Secreted protein</fullName>
    </recommendedName>
</protein>
<evidence type="ECO:0008006" key="4">
    <source>
        <dbReference type="Google" id="ProtNLM"/>
    </source>
</evidence>
<feature type="chain" id="PRO_5025555323" description="Secreted protein" evidence="1">
    <location>
        <begin position="20"/>
        <end position="107"/>
    </location>
</feature>
<evidence type="ECO:0000313" key="3">
    <source>
        <dbReference type="Proteomes" id="UP000799771"/>
    </source>
</evidence>
<keyword evidence="1" id="KW-0732">Signal</keyword>
<organism evidence="2 3">
    <name type="scientific">Dothidotthia symphoricarpi CBS 119687</name>
    <dbReference type="NCBI Taxonomy" id="1392245"/>
    <lineage>
        <taxon>Eukaryota</taxon>
        <taxon>Fungi</taxon>
        <taxon>Dikarya</taxon>
        <taxon>Ascomycota</taxon>
        <taxon>Pezizomycotina</taxon>
        <taxon>Dothideomycetes</taxon>
        <taxon>Pleosporomycetidae</taxon>
        <taxon>Pleosporales</taxon>
        <taxon>Dothidotthiaceae</taxon>
        <taxon>Dothidotthia</taxon>
    </lineage>
</organism>
<reference evidence="2" key="1">
    <citation type="journal article" date="2020" name="Stud. Mycol.">
        <title>101 Dothideomycetes genomes: a test case for predicting lifestyles and emergence of pathogens.</title>
        <authorList>
            <person name="Haridas S."/>
            <person name="Albert R."/>
            <person name="Binder M."/>
            <person name="Bloem J."/>
            <person name="Labutti K."/>
            <person name="Salamov A."/>
            <person name="Andreopoulos B."/>
            <person name="Baker S."/>
            <person name="Barry K."/>
            <person name="Bills G."/>
            <person name="Bluhm B."/>
            <person name="Cannon C."/>
            <person name="Castanera R."/>
            <person name="Culley D."/>
            <person name="Daum C."/>
            <person name="Ezra D."/>
            <person name="Gonzalez J."/>
            <person name="Henrissat B."/>
            <person name="Kuo A."/>
            <person name="Liang C."/>
            <person name="Lipzen A."/>
            <person name="Lutzoni F."/>
            <person name="Magnuson J."/>
            <person name="Mondo S."/>
            <person name="Nolan M."/>
            <person name="Ohm R."/>
            <person name="Pangilinan J."/>
            <person name="Park H.-J."/>
            <person name="Ramirez L."/>
            <person name="Alfaro M."/>
            <person name="Sun H."/>
            <person name="Tritt A."/>
            <person name="Yoshinaga Y."/>
            <person name="Zwiers L.-H."/>
            <person name="Turgeon B."/>
            <person name="Goodwin S."/>
            <person name="Spatafora J."/>
            <person name="Crous P."/>
            <person name="Grigoriev I."/>
        </authorList>
    </citation>
    <scope>NUCLEOTIDE SEQUENCE</scope>
    <source>
        <strain evidence="2">CBS 119687</strain>
    </source>
</reference>
<dbReference type="EMBL" id="ML977516">
    <property type="protein sequence ID" value="KAF2125554.1"/>
    <property type="molecule type" value="Genomic_DNA"/>
</dbReference>
<name>A0A6A6A336_9PLEO</name>
<dbReference type="GeneID" id="54402370"/>
<gene>
    <name evidence="2" type="ORF">P153DRAFT_115526</name>
</gene>
<evidence type="ECO:0000313" key="2">
    <source>
        <dbReference type="EMBL" id="KAF2125554.1"/>
    </source>
</evidence>
<proteinExistence type="predicted"/>
<keyword evidence="3" id="KW-1185">Reference proteome</keyword>
<dbReference type="Proteomes" id="UP000799771">
    <property type="component" value="Unassembled WGS sequence"/>
</dbReference>